<comment type="pathway">
    <text evidence="1">Cofactor biosynthesis; (R)-pantothenate biosynthesis; (R)-pantothenate from (R)-pantoate and beta-alanine: step 1/1.</text>
</comment>
<dbReference type="SUPFAM" id="SSF52374">
    <property type="entry name" value="Nucleotidylyl transferase"/>
    <property type="match status" value="1"/>
</dbReference>
<evidence type="ECO:0000256" key="2">
    <source>
        <dbReference type="ARBA" id="ARBA00009256"/>
    </source>
</evidence>
<dbReference type="GO" id="GO:0005829">
    <property type="term" value="C:cytosol"/>
    <property type="evidence" value="ECO:0007669"/>
    <property type="project" value="TreeGrafter"/>
</dbReference>
<gene>
    <name evidence="9" type="ORF">METZ01_LOCUS164758</name>
</gene>
<evidence type="ECO:0000256" key="7">
    <source>
        <dbReference type="ARBA" id="ARBA00022840"/>
    </source>
</evidence>
<dbReference type="InterPro" id="IPR003721">
    <property type="entry name" value="Pantoate_ligase"/>
</dbReference>
<evidence type="ECO:0000313" key="9">
    <source>
        <dbReference type="EMBL" id="SVB11904.1"/>
    </source>
</evidence>
<dbReference type="UniPathway" id="UPA00028">
    <property type="reaction ID" value="UER00005"/>
</dbReference>
<comment type="similarity">
    <text evidence="2">Belongs to the pantothenate synthetase family.</text>
</comment>
<dbReference type="PANTHER" id="PTHR21299">
    <property type="entry name" value="CYTIDYLATE KINASE/PANTOATE-BETA-ALANINE LIGASE"/>
    <property type="match status" value="1"/>
</dbReference>
<evidence type="ECO:0000256" key="3">
    <source>
        <dbReference type="ARBA" id="ARBA00012219"/>
    </source>
</evidence>
<dbReference type="EMBL" id="UINC01029346">
    <property type="protein sequence ID" value="SVB11904.1"/>
    <property type="molecule type" value="Genomic_DNA"/>
</dbReference>
<dbReference type="EC" id="6.3.2.1" evidence="3"/>
<evidence type="ECO:0000256" key="6">
    <source>
        <dbReference type="ARBA" id="ARBA00022741"/>
    </source>
</evidence>
<reference evidence="9" key="1">
    <citation type="submission" date="2018-05" db="EMBL/GenBank/DDBJ databases">
        <authorList>
            <person name="Lanie J.A."/>
            <person name="Ng W.-L."/>
            <person name="Kazmierczak K.M."/>
            <person name="Andrzejewski T.M."/>
            <person name="Davidsen T.M."/>
            <person name="Wayne K.J."/>
            <person name="Tettelin H."/>
            <person name="Glass J.I."/>
            <person name="Rusch D."/>
            <person name="Podicherti R."/>
            <person name="Tsui H.-C.T."/>
            <person name="Winkler M.E."/>
        </authorList>
    </citation>
    <scope>NUCLEOTIDE SEQUENCE</scope>
</reference>
<dbReference type="NCBIfam" id="TIGR00018">
    <property type="entry name" value="panC"/>
    <property type="match status" value="1"/>
</dbReference>
<accession>A0A382BE09</accession>
<dbReference type="AlphaFoldDB" id="A0A382BE09"/>
<keyword evidence="5" id="KW-0566">Pantothenate biosynthesis</keyword>
<sequence length="270" mass="31939">MKILRTKHDLKEAINKIKNLGFVPTMGSLHNGHISLIKKSKLKCNKTLVSIYVNPKQFNNKKDFSTYPRNITKDLKILKKHKVNFVFTPSTKEIFKEKRIKKIILPNNQKILCAKFRKGHFEGVLDIMDRFIKLINPKYTFMGEKDFQQLFLVNKFIGKKYKNKIYSCKTVRDKNFLALSSRNSLLSKNEFNKAGLIAKYLSKLKSSLKKNNKDHNYILIKKKELQKKFNIKIDYLEIRNEKNLTSLIKNKKIRLFVAYYINKVRLIDNF</sequence>
<dbReference type="NCBIfam" id="TIGR00125">
    <property type="entry name" value="cyt_tran_rel"/>
    <property type="match status" value="1"/>
</dbReference>
<dbReference type="HAMAP" id="MF_00158">
    <property type="entry name" value="PanC"/>
    <property type="match status" value="1"/>
</dbReference>
<comment type="catalytic activity">
    <reaction evidence="8">
        <text>(R)-pantoate + beta-alanine + ATP = (R)-pantothenate + AMP + diphosphate + H(+)</text>
        <dbReference type="Rhea" id="RHEA:10912"/>
        <dbReference type="ChEBI" id="CHEBI:15378"/>
        <dbReference type="ChEBI" id="CHEBI:15980"/>
        <dbReference type="ChEBI" id="CHEBI:29032"/>
        <dbReference type="ChEBI" id="CHEBI:30616"/>
        <dbReference type="ChEBI" id="CHEBI:33019"/>
        <dbReference type="ChEBI" id="CHEBI:57966"/>
        <dbReference type="ChEBI" id="CHEBI:456215"/>
        <dbReference type="EC" id="6.3.2.1"/>
    </reaction>
</comment>
<dbReference type="GO" id="GO:0015940">
    <property type="term" value="P:pantothenate biosynthetic process"/>
    <property type="evidence" value="ECO:0007669"/>
    <property type="project" value="UniProtKB-UniPathway"/>
</dbReference>
<dbReference type="InterPro" id="IPR042176">
    <property type="entry name" value="Pantoate_ligase_C"/>
</dbReference>
<protein>
    <recommendedName>
        <fullName evidence="3">pantoate--beta-alanine ligase (AMP-forming)</fullName>
        <ecNumber evidence="3">6.3.2.1</ecNumber>
    </recommendedName>
</protein>
<evidence type="ECO:0000256" key="5">
    <source>
        <dbReference type="ARBA" id="ARBA00022655"/>
    </source>
</evidence>
<evidence type="ECO:0000256" key="8">
    <source>
        <dbReference type="ARBA" id="ARBA00048258"/>
    </source>
</evidence>
<dbReference type="InterPro" id="IPR004821">
    <property type="entry name" value="Cyt_trans-like"/>
</dbReference>
<evidence type="ECO:0000256" key="4">
    <source>
        <dbReference type="ARBA" id="ARBA00022598"/>
    </source>
</evidence>
<dbReference type="InterPro" id="IPR014729">
    <property type="entry name" value="Rossmann-like_a/b/a_fold"/>
</dbReference>
<keyword evidence="6" id="KW-0547">Nucleotide-binding</keyword>
<dbReference type="Pfam" id="PF02569">
    <property type="entry name" value="Pantoate_ligase"/>
    <property type="match status" value="1"/>
</dbReference>
<keyword evidence="4" id="KW-0436">Ligase</keyword>
<organism evidence="9">
    <name type="scientific">marine metagenome</name>
    <dbReference type="NCBI Taxonomy" id="408172"/>
    <lineage>
        <taxon>unclassified sequences</taxon>
        <taxon>metagenomes</taxon>
        <taxon>ecological metagenomes</taxon>
    </lineage>
</organism>
<dbReference type="GO" id="GO:0004592">
    <property type="term" value="F:pantoate-beta-alanine ligase activity"/>
    <property type="evidence" value="ECO:0007669"/>
    <property type="project" value="UniProtKB-EC"/>
</dbReference>
<evidence type="ECO:0000256" key="1">
    <source>
        <dbReference type="ARBA" id="ARBA00004990"/>
    </source>
</evidence>
<proteinExistence type="inferred from homology"/>
<dbReference type="PANTHER" id="PTHR21299:SF1">
    <property type="entry name" value="PANTOATE--BETA-ALANINE LIGASE"/>
    <property type="match status" value="1"/>
</dbReference>
<dbReference type="Gene3D" id="3.40.50.620">
    <property type="entry name" value="HUPs"/>
    <property type="match status" value="1"/>
</dbReference>
<dbReference type="Gene3D" id="3.30.1300.10">
    <property type="entry name" value="Pantoate-beta-alanine ligase, C-terminal domain"/>
    <property type="match status" value="1"/>
</dbReference>
<name>A0A382BE09_9ZZZZ</name>
<keyword evidence="7" id="KW-0067">ATP-binding</keyword>
<dbReference type="GO" id="GO:0005524">
    <property type="term" value="F:ATP binding"/>
    <property type="evidence" value="ECO:0007669"/>
    <property type="project" value="UniProtKB-KW"/>
</dbReference>